<comment type="cofactor">
    <cofactor evidence="1">
        <name>Ca(2+)</name>
        <dbReference type="ChEBI" id="CHEBI:29108"/>
    </cofactor>
    <text evidence="1">Binds 1 Ca(2+) ion per subunit.</text>
</comment>
<dbReference type="GO" id="GO:0046872">
    <property type="term" value="F:metal ion binding"/>
    <property type="evidence" value="ECO:0007669"/>
    <property type="project" value="UniProtKB-UniRule"/>
</dbReference>
<organism evidence="3 4">
    <name type="scientific">Metarhizium guizhouense (strain ARSEF 977)</name>
    <dbReference type="NCBI Taxonomy" id="1276136"/>
    <lineage>
        <taxon>Eukaryota</taxon>
        <taxon>Fungi</taxon>
        <taxon>Dikarya</taxon>
        <taxon>Ascomycota</taxon>
        <taxon>Pezizomycotina</taxon>
        <taxon>Sordariomycetes</taxon>
        <taxon>Hypocreomycetidae</taxon>
        <taxon>Hypocreales</taxon>
        <taxon>Clavicipitaceae</taxon>
        <taxon>Metarhizium</taxon>
    </lineage>
</organism>
<feature type="binding site" evidence="1">
    <location>
        <position position="159"/>
    </location>
    <ligand>
        <name>Ca(2+)</name>
        <dbReference type="ChEBI" id="CHEBI:29108"/>
    </ligand>
</feature>
<dbReference type="GO" id="GO:0004252">
    <property type="term" value="F:serine-type endopeptidase activity"/>
    <property type="evidence" value="ECO:0007669"/>
    <property type="project" value="InterPro"/>
</dbReference>
<comment type="caution">
    <text evidence="1">Lacks conserved residue(s) required for the propagation of feature annotation.</text>
</comment>
<dbReference type="PROSITE" id="PS51695">
    <property type="entry name" value="SEDOLISIN"/>
    <property type="match status" value="1"/>
</dbReference>
<dbReference type="Gene3D" id="3.40.50.200">
    <property type="entry name" value="Peptidase S8/S53 domain"/>
    <property type="match status" value="1"/>
</dbReference>
<dbReference type="OrthoDB" id="409122at2759"/>
<sequence>MSGISVFFSSGDFGVGSNAAATFPRSGSTGGGYSWHFSATTWQSNETTAYARNNLDSSYNGYYNPTGRGYPDVALVGEYYDIVLNGAVQAGVCGTSASSPAWASLVSLINDQRISEGKATLGFLNPLFYSKGRSAFRDITAGNNRGCGTDGFPAARGWDPTTGLGTPDFPKLRQALP</sequence>
<feature type="domain" description="Peptidase S53" evidence="2">
    <location>
        <begin position="1"/>
        <end position="177"/>
    </location>
</feature>
<dbReference type="InterPro" id="IPR030400">
    <property type="entry name" value="Sedolisin_dom"/>
</dbReference>
<proteinExistence type="predicted"/>
<protein>
    <submittedName>
        <fullName evidence="3">Peptidase S8/S53, subtilisin/kexin/sedolisin</fullName>
    </submittedName>
</protein>
<dbReference type="HOGENOM" id="CLU_013783_0_0_1"/>
<dbReference type="PANTHER" id="PTHR14218">
    <property type="entry name" value="PROTEASE S8 TRIPEPTIDYL PEPTIDASE I CLN2"/>
    <property type="match status" value="1"/>
</dbReference>
<feature type="binding site" evidence="1">
    <location>
        <position position="139"/>
    </location>
    <ligand>
        <name>Ca(2+)</name>
        <dbReference type="ChEBI" id="CHEBI:29108"/>
    </ligand>
</feature>
<dbReference type="SUPFAM" id="SSF52743">
    <property type="entry name" value="Subtilisin-like"/>
    <property type="match status" value="1"/>
</dbReference>
<evidence type="ECO:0000256" key="1">
    <source>
        <dbReference type="PROSITE-ProRule" id="PRU01032"/>
    </source>
</evidence>
<dbReference type="EMBL" id="AZNH01000042">
    <property type="protein sequence ID" value="KID84412.1"/>
    <property type="molecule type" value="Genomic_DNA"/>
</dbReference>
<dbReference type="GO" id="GO:0006508">
    <property type="term" value="P:proteolysis"/>
    <property type="evidence" value="ECO:0007669"/>
    <property type="project" value="InterPro"/>
</dbReference>
<reference evidence="3 4" key="1">
    <citation type="journal article" date="2014" name="Proc. Natl. Acad. Sci. U.S.A.">
        <title>Trajectory and genomic determinants of fungal-pathogen speciation and host adaptation.</title>
        <authorList>
            <person name="Hu X."/>
            <person name="Xiao G."/>
            <person name="Zheng P."/>
            <person name="Shang Y."/>
            <person name="Su Y."/>
            <person name="Zhang X."/>
            <person name="Liu X."/>
            <person name="Zhan S."/>
            <person name="St Leger R.J."/>
            <person name="Wang C."/>
        </authorList>
    </citation>
    <scope>NUCLEOTIDE SEQUENCE [LARGE SCALE GENOMIC DNA]</scope>
    <source>
        <strain evidence="3 4">ARSEF 977</strain>
    </source>
</reference>
<feature type="binding site" evidence="1">
    <location>
        <position position="138"/>
    </location>
    <ligand>
        <name>Ca(2+)</name>
        <dbReference type="ChEBI" id="CHEBI:29108"/>
    </ligand>
</feature>
<keyword evidence="4" id="KW-1185">Reference proteome</keyword>
<keyword evidence="1" id="KW-0479">Metal-binding</keyword>
<gene>
    <name evidence="3" type="ORF">MGU_08374</name>
</gene>
<name>A0A0B4GXG9_METGA</name>
<keyword evidence="1" id="KW-0106">Calcium</keyword>
<accession>A0A0B4GXG9</accession>
<comment type="caution">
    <text evidence="3">The sequence shown here is derived from an EMBL/GenBank/DDBJ whole genome shotgun (WGS) entry which is preliminary data.</text>
</comment>
<dbReference type="InterPro" id="IPR050819">
    <property type="entry name" value="Tripeptidyl-peptidase_I"/>
</dbReference>
<dbReference type="GO" id="GO:0008240">
    <property type="term" value="F:tripeptidyl-peptidase activity"/>
    <property type="evidence" value="ECO:0007669"/>
    <property type="project" value="TreeGrafter"/>
</dbReference>
<evidence type="ECO:0000259" key="2">
    <source>
        <dbReference type="PROSITE" id="PS51695"/>
    </source>
</evidence>
<evidence type="ECO:0000313" key="3">
    <source>
        <dbReference type="EMBL" id="KID84412.1"/>
    </source>
</evidence>
<evidence type="ECO:0000313" key="4">
    <source>
        <dbReference type="Proteomes" id="UP000031192"/>
    </source>
</evidence>
<dbReference type="AlphaFoldDB" id="A0A0B4GXG9"/>
<dbReference type="InterPro" id="IPR036852">
    <property type="entry name" value="Peptidase_S8/S53_dom_sf"/>
</dbReference>
<dbReference type="PANTHER" id="PTHR14218:SF15">
    <property type="entry name" value="TRIPEPTIDYL-PEPTIDASE 1"/>
    <property type="match status" value="1"/>
</dbReference>
<feature type="binding site" evidence="1">
    <location>
        <position position="157"/>
    </location>
    <ligand>
        <name>Ca(2+)</name>
        <dbReference type="ChEBI" id="CHEBI:29108"/>
    </ligand>
</feature>
<dbReference type="Proteomes" id="UP000031192">
    <property type="component" value="Unassembled WGS sequence"/>
</dbReference>